<evidence type="ECO:0000256" key="4">
    <source>
        <dbReference type="ARBA" id="ARBA00022777"/>
    </source>
</evidence>
<keyword evidence="5" id="KW-0067">ATP-binding</keyword>
<dbReference type="SUPFAM" id="SSF56112">
    <property type="entry name" value="Protein kinase-like (PK-like)"/>
    <property type="match status" value="1"/>
</dbReference>
<dbReference type="PANTHER" id="PTHR24349">
    <property type="entry name" value="SERINE/THREONINE-PROTEIN KINASE"/>
    <property type="match status" value="1"/>
</dbReference>
<dbReference type="PIRSF" id="PIRSF000654">
    <property type="entry name" value="Integrin-linked_kinase"/>
    <property type="match status" value="1"/>
</dbReference>
<protein>
    <recommendedName>
        <fullName evidence="6">Protein kinase domain-containing protein</fullName>
    </recommendedName>
</protein>
<dbReference type="PROSITE" id="PS00108">
    <property type="entry name" value="PROTEIN_KINASE_ST"/>
    <property type="match status" value="1"/>
</dbReference>
<gene>
    <name evidence="7" type="ORF">TCIL3000_2_1340</name>
</gene>
<feature type="domain" description="Protein kinase" evidence="6">
    <location>
        <begin position="1"/>
        <end position="276"/>
    </location>
</feature>
<evidence type="ECO:0000259" key="6">
    <source>
        <dbReference type="PROSITE" id="PS50011"/>
    </source>
</evidence>
<dbReference type="VEuPathDB" id="TriTrypDB:TcIL3000_2_1340"/>
<dbReference type="GO" id="GO:0004674">
    <property type="term" value="F:protein serine/threonine kinase activity"/>
    <property type="evidence" value="ECO:0007669"/>
    <property type="project" value="UniProtKB-KW"/>
</dbReference>
<dbReference type="EMBL" id="HE575315">
    <property type="protein sequence ID" value="CCC89556.1"/>
    <property type="molecule type" value="Genomic_DNA"/>
</dbReference>
<dbReference type="Gene3D" id="1.10.510.10">
    <property type="entry name" value="Transferase(Phosphotransferase) domain 1"/>
    <property type="match status" value="1"/>
</dbReference>
<dbReference type="InterPro" id="IPR000719">
    <property type="entry name" value="Prot_kinase_dom"/>
</dbReference>
<dbReference type="InterPro" id="IPR050205">
    <property type="entry name" value="CDPK_Ser/Thr_kinases"/>
</dbReference>
<evidence type="ECO:0000313" key="7">
    <source>
        <dbReference type="EMBL" id="CCC89556.1"/>
    </source>
</evidence>
<dbReference type="Gene3D" id="3.30.200.20">
    <property type="entry name" value="Phosphorylase Kinase, domain 1"/>
    <property type="match status" value="1"/>
</dbReference>
<dbReference type="Pfam" id="PF00069">
    <property type="entry name" value="Pkinase"/>
    <property type="match status" value="1"/>
</dbReference>
<dbReference type="InterPro" id="IPR011009">
    <property type="entry name" value="Kinase-like_dom_sf"/>
</dbReference>
<keyword evidence="4" id="KW-0418">Kinase</keyword>
<proteinExistence type="predicted"/>
<dbReference type="PROSITE" id="PS50011">
    <property type="entry name" value="PROTEIN_KINASE_DOM"/>
    <property type="match status" value="1"/>
</dbReference>
<evidence type="ECO:0000256" key="3">
    <source>
        <dbReference type="ARBA" id="ARBA00022741"/>
    </source>
</evidence>
<dbReference type="InterPro" id="IPR008271">
    <property type="entry name" value="Ser/Thr_kinase_AS"/>
</dbReference>
<reference evidence="7" key="1">
    <citation type="journal article" date="2012" name="Proc. Natl. Acad. Sci. U.S.A.">
        <title>Antigenic diversity is generated by distinct evolutionary mechanisms in African trypanosome species.</title>
        <authorList>
            <person name="Jackson A.P."/>
            <person name="Berry A."/>
            <person name="Aslett M."/>
            <person name="Allison H.C."/>
            <person name="Burton P."/>
            <person name="Vavrova-Anderson J."/>
            <person name="Brown R."/>
            <person name="Browne H."/>
            <person name="Corton N."/>
            <person name="Hauser H."/>
            <person name="Gamble J."/>
            <person name="Gilderthorp R."/>
            <person name="Marcello L."/>
            <person name="McQuillan J."/>
            <person name="Otto T.D."/>
            <person name="Quail M.A."/>
            <person name="Sanders M.J."/>
            <person name="van Tonder A."/>
            <person name="Ginger M.L."/>
            <person name="Field M.C."/>
            <person name="Barry J.D."/>
            <person name="Hertz-Fowler C."/>
            <person name="Berriman M."/>
        </authorList>
    </citation>
    <scope>NUCLEOTIDE SEQUENCE</scope>
    <source>
        <strain evidence="7">IL3000</strain>
    </source>
</reference>
<keyword evidence="2" id="KW-0808">Transferase</keyword>
<evidence type="ECO:0000256" key="2">
    <source>
        <dbReference type="ARBA" id="ARBA00022679"/>
    </source>
</evidence>
<evidence type="ECO:0000256" key="1">
    <source>
        <dbReference type="ARBA" id="ARBA00022527"/>
    </source>
</evidence>
<sequence length="282" mass="31431">MERYDLRHYPFARTVCSAVYLCVDKLTGKQLAAKVLSGRSPNDRRVRRLLHGLQMVSRAGPHPNLISVHGVYNVDEKIYIFMDYARGGNLLGYIKQRGPIPERIVVCLTRQLLDGLTHLHSRGIMHRDIKAENILILEPAEKGKPPTRVCICDYGFTTSSNPTNDCVGSPEYCAPEIALIGVTQDVAGDEGDHWYGEKCDIWSLGVTVYAMLSGMLPFTGDTPTHVFKSILQGRVPFSAPSWRAVSEEGKQFVLYLMTFDASSRPSAREALAHPWLVAQEKA</sequence>
<accession>G0UJK3</accession>
<keyword evidence="1" id="KW-0723">Serine/threonine-protein kinase</keyword>
<dbReference type="GO" id="GO:0005524">
    <property type="term" value="F:ATP binding"/>
    <property type="evidence" value="ECO:0007669"/>
    <property type="project" value="UniProtKB-KW"/>
</dbReference>
<evidence type="ECO:0000256" key="5">
    <source>
        <dbReference type="ARBA" id="ARBA00022840"/>
    </source>
</evidence>
<name>G0UJK3_TRYCI</name>
<keyword evidence="3" id="KW-0547">Nucleotide-binding</keyword>
<dbReference type="SMART" id="SM00220">
    <property type="entry name" value="S_TKc"/>
    <property type="match status" value="1"/>
</dbReference>
<organism evidence="7">
    <name type="scientific">Trypanosoma congolense (strain IL3000)</name>
    <dbReference type="NCBI Taxonomy" id="1068625"/>
    <lineage>
        <taxon>Eukaryota</taxon>
        <taxon>Discoba</taxon>
        <taxon>Euglenozoa</taxon>
        <taxon>Kinetoplastea</taxon>
        <taxon>Metakinetoplastina</taxon>
        <taxon>Trypanosomatida</taxon>
        <taxon>Trypanosomatidae</taxon>
        <taxon>Trypanosoma</taxon>
        <taxon>Nannomonas</taxon>
    </lineage>
</organism>
<dbReference type="AlphaFoldDB" id="G0UJK3"/>